<keyword evidence="3" id="KW-1003">Cell membrane</keyword>
<dbReference type="PROSITE" id="PS50850">
    <property type="entry name" value="MFS"/>
    <property type="match status" value="1"/>
</dbReference>
<name>A0ABW2HS81_9ACTN</name>
<keyword evidence="10" id="KW-1185">Reference proteome</keyword>
<feature type="transmembrane region" description="Helical" evidence="7">
    <location>
        <begin position="362"/>
        <end position="385"/>
    </location>
</feature>
<reference evidence="10" key="1">
    <citation type="journal article" date="2019" name="Int. J. Syst. Evol. Microbiol.">
        <title>The Global Catalogue of Microorganisms (GCM) 10K type strain sequencing project: providing services to taxonomists for standard genome sequencing and annotation.</title>
        <authorList>
            <consortium name="The Broad Institute Genomics Platform"/>
            <consortium name="The Broad Institute Genome Sequencing Center for Infectious Disease"/>
            <person name="Wu L."/>
            <person name="Ma J."/>
        </authorList>
    </citation>
    <scope>NUCLEOTIDE SEQUENCE [LARGE SCALE GENOMIC DNA]</scope>
    <source>
        <strain evidence="10">XZYJT-10</strain>
    </source>
</reference>
<evidence type="ECO:0000256" key="4">
    <source>
        <dbReference type="ARBA" id="ARBA00022692"/>
    </source>
</evidence>
<dbReference type="RefSeq" id="WP_378969140.1">
    <property type="nucleotide sequence ID" value="NZ_JBHTBJ010000011.1"/>
</dbReference>
<protein>
    <submittedName>
        <fullName evidence="9">MFS transporter</fullName>
    </submittedName>
</protein>
<sequence>MTATLAADEGLTNRSPAGRWVLAACIGGSVITQVDANAVGIALPAIGRDFRTDLAPLQWVFTAYTLTLAGLLLVAGALGDRYGRRRIFTIGVWWFALASVLSSVAPTPELLIAARALQGVGAALLTPGSLAILEASFAPGERAKAIGAWSGLSGVAGAIGPFLGGWLVQAASWRFIFLVNLPIAVAVGLIARRHVPESRDPNATGRVDLTGGVLVTLGLVGLTYGLIRGGDGRPTIAAGALLLVVFVAWERRTKHPILPLHLFASTQFTAANVVTFAVYAALGGALFLLPIALQQVSGYSPIEAGLTLLPVTVLMLLLSSRSGALAARIGPRLQMSLGPVLVGLGLALFTRIDQNGDYLTQVFPAVTVLGLGLATTVAPLTSTVLAAVPSRHAGVASAVNNDVARAAALIAVAVLPAAAGLTGDAYLEPATFSNGFHTAAMICAILCALAGGLAAVTIGNHRARRQKIHPPHAALDHLGPG</sequence>
<dbReference type="InterPro" id="IPR004638">
    <property type="entry name" value="EmrB-like"/>
</dbReference>
<dbReference type="InterPro" id="IPR020846">
    <property type="entry name" value="MFS_dom"/>
</dbReference>
<evidence type="ECO:0000256" key="7">
    <source>
        <dbReference type="SAM" id="Phobius"/>
    </source>
</evidence>
<feature type="transmembrane region" description="Helical" evidence="7">
    <location>
        <begin position="233"/>
        <end position="249"/>
    </location>
</feature>
<evidence type="ECO:0000256" key="6">
    <source>
        <dbReference type="ARBA" id="ARBA00023136"/>
    </source>
</evidence>
<dbReference type="Gene3D" id="1.20.1720.10">
    <property type="entry name" value="Multidrug resistance protein D"/>
    <property type="match status" value="1"/>
</dbReference>
<dbReference type="InterPro" id="IPR011701">
    <property type="entry name" value="MFS"/>
</dbReference>
<dbReference type="Pfam" id="PF07690">
    <property type="entry name" value="MFS_1"/>
    <property type="match status" value="1"/>
</dbReference>
<evidence type="ECO:0000256" key="1">
    <source>
        <dbReference type="ARBA" id="ARBA00004651"/>
    </source>
</evidence>
<feature type="domain" description="Major facilitator superfamily (MFS) profile" evidence="8">
    <location>
        <begin position="21"/>
        <end position="462"/>
    </location>
</feature>
<dbReference type="NCBIfam" id="TIGR00711">
    <property type="entry name" value="efflux_EmrB"/>
    <property type="match status" value="1"/>
</dbReference>
<organism evidence="9 10">
    <name type="scientific">Paractinoplanes rhizophilus</name>
    <dbReference type="NCBI Taxonomy" id="1416877"/>
    <lineage>
        <taxon>Bacteria</taxon>
        <taxon>Bacillati</taxon>
        <taxon>Actinomycetota</taxon>
        <taxon>Actinomycetes</taxon>
        <taxon>Micromonosporales</taxon>
        <taxon>Micromonosporaceae</taxon>
        <taxon>Paractinoplanes</taxon>
    </lineage>
</organism>
<feature type="transmembrane region" description="Helical" evidence="7">
    <location>
        <begin position="299"/>
        <end position="318"/>
    </location>
</feature>
<dbReference type="CDD" id="cd17321">
    <property type="entry name" value="MFS_MMR_MDR_like"/>
    <property type="match status" value="1"/>
</dbReference>
<evidence type="ECO:0000256" key="5">
    <source>
        <dbReference type="ARBA" id="ARBA00022989"/>
    </source>
</evidence>
<keyword evidence="5 7" id="KW-1133">Transmembrane helix</keyword>
<comment type="subcellular location">
    <subcellularLocation>
        <location evidence="1">Cell membrane</location>
        <topology evidence="1">Multi-pass membrane protein</topology>
    </subcellularLocation>
</comment>
<feature type="transmembrane region" description="Helical" evidence="7">
    <location>
        <begin position="203"/>
        <end position="227"/>
    </location>
</feature>
<gene>
    <name evidence="9" type="ORF">ACFQS1_17080</name>
</gene>
<feature type="transmembrane region" description="Helical" evidence="7">
    <location>
        <begin position="439"/>
        <end position="459"/>
    </location>
</feature>
<keyword evidence="2" id="KW-0813">Transport</keyword>
<dbReference type="Gene3D" id="1.20.1250.20">
    <property type="entry name" value="MFS general substrate transporter like domains"/>
    <property type="match status" value="1"/>
</dbReference>
<dbReference type="InterPro" id="IPR036259">
    <property type="entry name" value="MFS_trans_sf"/>
</dbReference>
<feature type="transmembrane region" description="Helical" evidence="7">
    <location>
        <begin position="270"/>
        <end position="293"/>
    </location>
</feature>
<dbReference type="Proteomes" id="UP001596548">
    <property type="component" value="Unassembled WGS sequence"/>
</dbReference>
<feature type="transmembrane region" description="Helical" evidence="7">
    <location>
        <begin position="57"/>
        <end position="75"/>
    </location>
</feature>
<comment type="caution">
    <text evidence="9">The sequence shown here is derived from an EMBL/GenBank/DDBJ whole genome shotgun (WGS) entry which is preliminary data.</text>
</comment>
<accession>A0ABW2HS81</accession>
<dbReference type="EMBL" id="JBHTBJ010000011">
    <property type="protein sequence ID" value="MFC7275704.1"/>
    <property type="molecule type" value="Genomic_DNA"/>
</dbReference>
<evidence type="ECO:0000313" key="10">
    <source>
        <dbReference type="Proteomes" id="UP001596548"/>
    </source>
</evidence>
<feature type="transmembrane region" description="Helical" evidence="7">
    <location>
        <begin position="330"/>
        <end position="350"/>
    </location>
</feature>
<feature type="transmembrane region" description="Helical" evidence="7">
    <location>
        <begin position="145"/>
        <end position="167"/>
    </location>
</feature>
<dbReference type="SUPFAM" id="SSF103473">
    <property type="entry name" value="MFS general substrate transporter"/>
    <property type="match status" value="1"/>
</dbReference>
<dbReference type="PANTHER" id="PTHR42718">
    <property type="entry name" value="MAJOR FACILITATOR SUPERFAMILY MULTIDRUG TRANSPORTER MFSC"/>
    <property type="match status" value="1"/>
</dbReference>
<evidence type="ECO:0000256" key="3">
    <source>
        <dbReference type="ARBA" id="ARBA00022475"/>
    </source>
</evidence>
<proteinExistence type="predicted"/>
<feature type="transmembrane region" description="Helical" evidence="7">
    <location>
        <begin position="173"/>
        <end position="191"/>
    </location>
</feature>
<feature type="transmembrane region" description="Helical" evidence="7">
    <location>
        <begin position="87"/>
        <end position="106"/>
    </location>
</feature>
<evidence type="ECO:0000259" key="8">
    <source>
        <dbReference type="PROSITE" id="PS50850"/>
    </source>
</evidence>
<feature type="transmembrane region" description="Helical" evidence="7">
    <location>
        <begin position="112"/>
        <end position="133"/>
    </location>
</feature>
<keyword evidence="6 7" id="KW-0472">Membrane</keyword>
<evidence type="ECO:0000313" key="9">
    <source>
        <dbReference type="EMBL" id="MFC7275704.1"/>
    </source>
</evidence>
<keyword evidence="4 7" id="KW-0812">Transmembrane</keyword>
<evidence type="ECO:0000256" key="2">
    <source>
        <dbReference type="ARBA" id="ARBA00022448"/>
    </source>
</evidence>
<feature type="transmembrane region" description="Helical" evidence="7">
    <location>
        <begin position="406"/>
        <end position="427"/>
    </location>
</feature>
<dbReference type="PANTHER" id="PTHR42718:SF42">
    <property type="entry name" value="EXPORT PROTEIN"/>
    <property type="match status" value="1"/>
</dbReference>